<proteinExistence type="predicted"/>
<sequence length="113" mass="12378">MTSPKTPKTPQTPPSSPSSPRMSPGRLKIFFQDLHRGSRQKIGNQKARVAQFFGNCTNRYKNDQEAIPILELAENELHEARYGATAALGSEVCQPAVSATKNNQLSVIVKNSP</sequence>
<evidence type="ECO:0000313" key="3">
    <source>
        <dbReference type="RefSeq" id="XP_031555800.1"/>
    </source>
</evidence>
<evidence type="ECO:0000256" key="1">
    <source>
        <dbReference type="SAM" id="MobiDB-lite"/>
    </source>
</evidence>
<dbReference type="OrthoDB" id="5996036at2759"/>
<dbReference type="InParanoid" id="A0A6P8HSZ2"/>
<dbReference type="AlphaFoldDB" id="A0A6P8HSZ2"/>
<protein>
    <submittedName>
        <fullName evidence="3">Uncharacterized protein LOC116292595</fullName>
    </submittedName>
</protein>
<accession>A0A6P8HSZ2</accession>
<feature type="region of interest" description="Disordered" evidence="1">
    <location>
        <begin position="1"/>
        <end position="25"/>
    </location>
</feature>
<dbReference type="KEGG" id="aten:116292595"/>
<dbReference type="RefSeq" id="XP_031555800.1">
    <property type="nucleotide sequence ID" value="XM_031699940.1"/>
</dbReference>
<organism evidence="2 3">
    <name type="scientific">Actinia tenebrosa</name>
    <name type="common">Australian red waratah sea anemone</name>
    <dbReference type="NCBI Taxonomy" id="6105"/>
    <lineage>
        <taxon>Eukaryota</taxon>
        <taxon>Metazoa</taxon>
        <taxon>Cnidaria</taxon>
        <taxon>Anthozoa</taxon>
        <taxon>Hexacorallia</taxon>
        <taxon>Actiniaria</taxon>
        <taxon>Actiniidae</taxon>
        <taxon>Actinia</taxon>
    </lineage>
</organism>
<gene>
    <name evidence="3" type="primary">LOC116292595</name>
</gene>
<dbReference type="Proteomes" id="UP000515163">
    <property type="component" value="Unplaced"/>
</dbReference>
<evidence type="ECO:0000313" key="2">
    <source>
        <dbReference type="Proteomes" id="UP000515163"/>
    </source>
</evidence>
<reference evidence="3" key="1">
    <citation type="submission" date="2025-08" db="UniProtKB">
        <authorList>
            <consortium name="RefSeq"/>
        </authorList>
    </citation>
    <scope>IDENTIFICATION</scope>
    <source>
        <tissue evidence="3">Tentacle</tissue>
    </source>
</reference>
<dbReference type="GeneID" id="116292595"/>
<keyword evidence="2" id="KW-1185">Reference proteome</keyword>
<name>A0A6P8HSZ2_ACTTE</name>